<dbReference type="Pfam" id="PF12802">
    <property type="entry name" value="MarR_2"/>
    <property type="match status" value="1"/>
</dbReference>
<gene>
    <name evidence="2" type="ORF">J2S73_002414</name>
</gene>
<keyword evidence="2" id="KW-0238">DNA-binding</keyword>
<dbReference type="InterPro" id="IPR000835">
    <property type="entry name" value="HTH_MarR-typ"/>
</dbReference>
<dbReference type="GO" id="GO:0006950">
    <property type="term" value="P:response to stress"/>
    <property type="evidence" value="ECO:0007669"/>
    <property type="project" value="TreeGrafter"/>
</dbReference>
<proteinExistence type="predicted"/>
<dbReference type="InterPro" id="IPR039422">
    <property type="entry name" value="MarR/SlyA-like"/>
</dbReference>
<sequence>MPTDTATHAFKLDEFVPYLVNVLGSRLSNELGAEYGERFGISISEWRVMAHLSQHERVSVREIYRRVEMDKVKVSRAAARLEASGLITKEPSEDDRRLVCLSLTPKGHKVFSEVAELALSFEQRYLDKLSPDEAREFRRLLTIMLG</sequence>
<name>A0AAE4ATA2_9HYPH</name>
<dbReference type="GO" id="GO:0003700">
    <property type="term" value="F:DNA-binding transcription factor activity"/>
    <property type="evidence" value="ECO:0007669"/>
    <property type="project" value="InterPro"/>
</dbReference>
<dbReference type="Gene3D" id="1.10.10.10">
    <property type="entry name" value="Winged helix-like DNA-binding domain superfamily/Winged helix DNA-binding domain"/>
    <property type="match status" value="1"/>
</dbReference>
<evidence type="ECO:0000259" key="1">
    <source>
        <dbReference type="PROSITE" id="PS50995"/>
    </source>
</evidence>
<organism evidence="2 3">
    <name type="scientific">Amorphus orientalis</name>
    <dbReference type="NCBI Taxonomy" id="649198"/>
    <lineage>
        <taxon>Bacteria</taxon>
        <taxon>Pseudomonadati</taxon>
        <taxon>Pseudomonadota</taxon>
        <taxon>Alphaproteobacteria</taxon>
        <taxon>Hyphomicrobiales</taxon>
        <taxon>Amorphaceae</taxon>
        <taxon>Amorphus</taxon>
    </lineage>
</organism>
<dbReference type="AlphaFoldDB" id="A0AAE4ATA2"/>
<dbReference type="SUPFAM" id="SSF46785">
    <property type="entry name" value="Winged helix' DNA-binding domain"/>
    <property type="match status" value="1"/>
</dbReference>
<evidence type="ECO:0000313" key="2">
    <source>
        <dbReference type="EMBL" id="MDQ0315957.1"/>
    </source>
</evidence>
<reference evidence="2" key="1">
    <citation type="submission" date="2023-07" db="EMBL/GenBank/DDBJ databases">
        <title>Genomic Encyclopedia of Type Strains, Phase IV (KMG-IV): sequencing the most valuable type-strain genomes for metagenomic binning, comparative biology and taxonomic classification.</title>
        <authorList>
            <person name="Goeker M."/>
        </authorList>
    </citation>
    <scope>NUCLEOTIDE SEQUENCE</scope>
    <source>
        <strain evidence="2">DSM 21202</strain>
    </source>
</reference>
<dbReference type="InterPro" id="IPR036388">
    <property type="entry name" value="WH-like_DNA-bd_sf"/>
</dbReference>
<dbReference type="PRINTS" id="PR00598">
    <property type="entry name" value="HTHMARR"/>
</dbReference>
<feature type="domain" description="HTH marR-type" evidence="1">
    <location>
        <begin position="9"/>
        <end position="146"/>
    </location>
</feature>
<dbReference type="SMART" id="SM00347">
    <property type="entry name" value="HTH_MARR"/>
    <property type="match status" value="1"/>
</dbReference>
<dbReference type="PANTHER" id="PTHR33164">
    <property type="entry name" value="TRANSCRIPTIONAL REGULATOR, MARR FAMILY"/>
    <property type="match status" value="1"/>
</dbReference>
<dbReference type="RefSeq" id="WP_306885785.1">
    <property type="nucleotide sequence ID" value="NZ_JAUSUL010000002.1"/>
</dbReference>
<keyword evidence="3" id="KW-1185">Reference proteome</keyword>
<dbReference type="GO" id="GO:0003677">
    <property type="term" value="F:DNA binding"/>
    <property type="evidence" value="ECO:0007669"/>
    <property type="project" value="UniProtKB-KW"/>
</dbReference>
<dbReference type="PANTHER" id="PTHR33164:SF57">
    <property type="entry name" value="MARR-FAMILY TRANSCRIPTIONAL REGULATOR"/>
    <property type="match status" value="1"/>
</dbReference>
<protein>
    <submittedName>
        <fullName evidence="2">DNA-binding MarR family transcriptional regulator</fullName>
    </submittedName>
</protein>
<dbReference type="PROSITE" id="PS50995">
    <property type="entry name" value="HTH_MARR_2"/>
    <property type="match status" value="1"/>
</dbReference>
<dbReference type="InterPro" id="IPR036390">
    <property type="entry name" value="WH_DNA-bd_sf"/>
</dbReference>
<dbReference type="Proteomes" id="UP001229244">
    <property type="component" value="Unassembled WGS sequence"/>
</dbReference>
<dbReference type="EMBL" id="JAUSUL010000002">
    <property type="protein sequence ID" value="MDQ0315957.1"/>
    <property type="molecule type" value="Genomic_DNA"/>
</dbReference>
<comment type="caution">
    <text evidence="2">The sequence shown here is derived from an EMBL/GenBank/DDBJ whole genome shotgun (WGS) entry which is preliminary data.</text>
</comment>
<evidence type="ECO:0000313" key="3">
    <source>
        <dbReference type="Proteomes" id="UP001229244"/>
    </source>
</evidence>
<accession>A0AAE4ATA2</accession>